<evidence type="ECO:0000313" key="9">
    <source>
        <dbReference type="Proteomes" id="UP000243745"/>
    </source>
</evidence>
<evidence type="ECO:0000256" key="1">
    <source>
        <dbReference type="ARBA" id="ARBA00004533"/>
    </source>
</evidence>
<evidence type="ECO:0000256" key="5">
    <source>
        <dbReference type="ARBA" id="ARBA00023136"/>
    </source>
</evidence>
<keyword evidence="3" id="KW-0997">Cell inner membrane</keyword>
<dbReference type="AlphaFoldDB" id="A0A662ZKC4"/>
<dbReference type="GO" id="GO:0005886">
    <property type="term" value="C:plasma membrane"/>
    <property type="evidence" value="ECO:0007669"/>
    <property type="project" value="UniProtKB-SubCell"/>
</dbReference>
<dbReference type="PANTHER" id="PTHR30606:SF4">
    <property type="entry name" value="LIPID A BIOSYNTHESIS MYRISTOYLTRANSFERASE"/>
    <property type="match status" value="1"/>
</dbReference>
<proteinExistence type="predicted"/>
<dbReference type="GO" id="GO:0009247">
    <property type="term" value="P:glycolipid biosynthetic process"/>
    <property type="evidence" value="ECO:0007669"/>
    <property type="project" value="UniProtKB-ARBA"/>
</dbReference>
<accession>A0A662ZKC4</accession>
<evidence type="ECO:0000313" key="8">
    <source>
        <dbReference type="EMBL" id="SFP59633.1"/>
    </source>
</evidence>
<keyword evidence="2" id="KW-1003">Cell membrane</keyword>
<keyword evidence="5 7" id="KW-0472">Membrane</keyword>
<keyword evidence="7" id="KW-1133">Transmembrane helix</keyword>
<dbReference type="CDD" id="cd07984">
    <property type="entry name" value="LPLAT_LABLAT-like"/>
    <property type="match status" value="1"/>
</dbReference>
<dbReference type="EMBL" id="FOXF01000041">
    <property type="protein sequence ID" value="SFP59633.1"/>
    <property type="molecule type" value="Genomic_DNA"/>
</dbReference>
<keyword evidence="4 8" id="KW-0808">Transferase</keyword>
<organism evidence="8 9">
    <name type="scientific">Ruminobacter amylophilus</name>
    <dbReference type="NCBI Taxonomy" id="867"/>
    <lineage>
        <taxon>Bacteria</taxon>
        <taxon>Pseudomonadati</taxon>
        <taxon>Pseudomonadota</taxon>
        <taxon>Gammaproteobacteria</taxon>
        <taxon>Aeromonadales</taxon>
        <taxon>Succinivibrionaceae</taxon>
        <taxon>Ruminobacter</taxon>
    </lineage>
</organism>
<comment type="subcellular location">
    <subcellularLocation>
        <location evidence="1">Cell inner membrane</location>
    </subcellularLocation>
</comment>
<evidence type="ECO:0000256" key="3">
    <source>
        <dbReference type="ARBA" id="ARBA00022519"/>
    </source>
</evidence>
<evidence type="ECO:0000256" key="6">
    <source>
        <dbReference type="ARBA" id="ARBA00023315"/>
    </source>
</evidence>
<dbReference type="RefSeq" id="WP_245730128.1">
    <property type="nucleotide sequence ID" value="NZ_FOXF01000041.1"/>
</dbReference>
<sequence length="342" mass="40159">MVIKLKNSIISMTSEKKYDKSFKKSYLKPKYWGSWLGILFLGFLAFIPACIRDFAADVLCFLLWRVNHRMKKNVLINLTMAYPRMSEEDKLRIYRDFLRVGIKVIFGYGESFYRSGNYLRDHYLCTGREYFDEAVATGRPIVFMAPHAWAIDRCGLFLSANSLKMCTMMHTSKNEVYDWFMNSIRLKYDGKVFERSAGIRTIIKALKDGYSSFFLPDEDLGSKGAEFVDFFASRKATLVTVSRLAKLGNAIVVPMFSCYNEEKHAYEVVFGKYFDNYPSGDDRADAGRLNHCIEELITGREKQYMWFLRMYKTRPEGEEFTDIYGKQYSYDYVREEIQKRFR</sequence>
<keyword evidence="6" id="KW-0012">Acyltransferase</keyword>
<feature type="transmembrane region" description="Helical" evidence="7">
    <location>
        <begin position="35"/>
        <end position="64"/>
    </location>
</feature>
<gene>
    <name evidence="8" type="ORF">SAMN02910344_01824</name>
</gene>
<keyword evidence="7" id="KW-0812">Transmembrane</keyword>
<protein>
    <submittedName>
        <fullName evidence="8">Lauroyl-KDO2-lipid IV(A) myristoyltransferase</fullName>
    </submittedName>
</protein>
<name>A0A662ZKC4_9GAMM</name>
<dbReference type="InterPro" id="IPR004960">
    <property type="entry name" value="LipA_acyltrans"/>
</dbReference>
<dbReference type="Proteomes" id="UP000243745">
    <property type="component" value="Unassembled WGS sequence"/>
</dbReference>
<dbReference type="PANTHER" id="PTHR30606">
    <property type="entry name" value="LIPID A BIOSYNTHESIS LAUROYL ACYLTRANSFERASE"/>
    <property type="match status" value="1"/>
</dbReference>
<dbReference type="GO" id="GO:0016746">
    <property type="term" value="F:acyltransferase activity"/>
    <property type="evidence" value="ECO:0007669"/>
    <property type="project" value="UniProtKB-KW"/>
</dbReference>
<evidence type="ECO:0000256" key="4">
    <source>
        <dbReference type="ARBA" id="ARBA00022679"/>
    </source>
</evidence>
<reference evidence="8 9" key="1">
    <citation type="submission" date="2016-10" db="EMBL/GenBank/DDBJ databases">
        <authorList>
            <person name="Varghese N."/>
            <person name="Submissions S."/>
        </authorList>
    </citation>
    <scope>NUCLEOTIDE SEQUENCE [LARGE SCALE GENOMIC DNA]</scope>
    <source>
        <strain evidence="8 9">DSM 1361</strain>
    </source>
</reference>
<keyword evidence="9" id="KW-1185">Reference proteome</keyword>
<evidence type="ECO:0000256" key="2">
    <source>
        <dbReference type="ARBA" id="ARBA00022475"/>
    </source>
</evidence>
<evidence type="ECO:0000256" key="7">
    <source>
        <dbReference type="SAM" id="Phobius"/>
    </source>
</evidence>
<dbReference type="Pfam" id="PF03279">
    <property type="entry name" value="Lip_A_acyltrans"/>
    <property type="match status" value="1"/>
</dbReference>
<dbReference type="PIRSF" id="PIRSF026649">
    <property type="entry name" value="MsbB"/>
    <property type="match status" value="1"/>
</dbReference>